<gene>
    <name evidence="6" type="ORF">Q5716_02725</name>
</gene>
<comment type="similarity">
    <text evidence="2">Belongs to the glycosyltransferase 2 family.</text>
</comment>
<dbReference type="Proteomes" id="UP001241072">
    <property type="component" value="Unassembled WGS sequence"/>
</dbReference>
<dbReference type="Pfam" id="PF00535">
    <property type="entry name" value="Glycos_transf_2"/>
    <property type="match status" value="1"/>
</dbReference>
<keyword evidence="7" id="KW-1185">Reference proteome</keyword>
<keyword evidence="3 6" id="KW-0328">Glycosyltransferase</keyword>
<dbReference type="PANTHER" id="PTHR43179:SF12">
    <property type="entry name" value="GALACTOFURANOSYLTRANSFERASE GLFT2"/>
    <property type="match status" value="1"/>
</dbReference>
<dbReference type="InterPro" id="IPR001173">
    <property type="entry name" value="Glyco_trans_2-like"/>
</dbReference>
<dbReference type="SUPFAM" id="SSF53448">
    <property type="entry name" value="Nucleotide-diphospho-sugar transferases"/>
    <property type="match status" value="1"/>
</dbReference>
<accession>A0ABT9BJC7</accession>
<dbReference type="GO" id="GO:0016757">
    <property type="term" value="F:glycosyltransferase activity"/>
    <property type="evidence" value="ECO:0007669"/>
    <property type="project" value="UniProtKB-KW"/>
</dbReference>
<reference evidence="6 7" key="1">
    <citation type="submission" date="2023-07" db="EMBL/GenBank/DDBJ databases">
        <title>Protaetiibacter sp. nov WY-16 isolated from soil.</title>
        <authorList>
            <person name="Liu B."/>
            <person name="Wan Y."/>
        </authorList>
    </citation>
    <scope>NUCLEOTIDE SEQUENCE [LARGE SCALE GENOMIC DNA]</scope>
    <source>
        <strain evidence="6 7">WY-16</strain>
    </source>
</reference>
<evidence type="ECO:0000313" key="6">
    <source>
        <dbReference type="EMBL" id="MDO7881134.1"/>
    </source>
</evidence>
<evidence type="ECO:0000256" key="3">
    <source>
        <dbReference type="ARBA" id="ARBA00022676"/>
    </source>
</evidence>
<comment type="pathway">
    <text evidence="1">Cell wall biogenesis; cell wall polysaccharide biosynthesis.</text>
</comment>
<name>A0ABT9BJC7_9MICO</name>
<evidence type="ECO:0000259" key="5">
    <source>
        <dbReference type="Pfam" id="PF00535"/>
    </source>
</evidence>
<dbReference type="EC" id="2.4.-.-" evidence="6"/>
<sequence>MTAALDIMMPFYGDVGLFVLAVESVRRQEGDWRLVVIDDRYPDPEPARYIAALDDPRIEYVLNDENLGISGNFQRAIDLASAPYTVIMGCDDIMLPGFVSRVLALAERFPDAAYLQPRVRTIDSAGAPAVGLTDRIKSILEPRGERPLVLSGEELATSLLRGNWTYFPSLCWKTEVLREHGFDPGYDIVLDLALQIDIIVGGGSLVLDGELVFEYRRHRASASSWTSSDNKRFIEERRFFLETADRLDRLGWRRAARTSRAHVLSRLNAGIRAPGALVRRDWRGVSSLGKHLFSRR</sequence>
<feature type="domain" description="Glycosyltransferase 2-like" evidence="5">
    <location>
        <begin position="7"/>
        <end position="123"/>
    </location>
</feature>
<protein>
    <submittedName>
        <fullName evidence="6">Glycosyltransferase</fullName>
        <ecNumber evidence="6">2.4.-.-</ecNumber>
    </submittedName>
</protein>
<proteinExistence type="inferred from homology"/>
<dbReference type="EMBL" id="JAUQUB010000001">
    <property type="protein sequence ID" value="MDO7881134.1"/>
    <property type="molecule type" value="Genomic_DNA"/>
</dbReference>
<keyword evidence="4 6" id="KW-0808">Transferase</keyword>
<dbReference type="PANTHER" id="PTHR43179">
    <property type="entry name" value="RHAMNOSYLTRANSFERASE WBBL"/>
    <property type="match status" value="1"/>
</dbReference>
<dbReference type="Gene3D" id="3.90.550.10">
    <property type="entry name" value="Spore Coat Polysaccharide Biosynthesis Protein SpsA, Chain A"/>
    <property type="match status" value="1"/>
</dbReference>
<dbReference type="RefSeq" id="WP_305001549.1">
    <property type="nucleotide sequence ID" value="NZ_JAUQUB010000001.1"/>
</dbReference>
<evidence type="ECO:0000256" key="1">
    <source>
        <dbReference type="ARBA" id="ARBA00004776"/>
    </source>
</evidence>
<comment type="caution">
    <text evidence="6">The sequence shown here is derived from an EMBL/GenBank/DDBJ whole genome shotgun (WGS) entry which is preliminary data.</text>
</comment>
<dbReference type="InterPro" id="IPR029044">
    <property type="entry name" value="Nucleotide-diphossugar_trans"/>
</dbReference>
<organism evidence="6 7">
    <name type="scientific">Antiquaquibacter soli</name>
    <dbReference type="NCBI Taxonomy" id="3064523"/>
    <lineage>
        <taxon>Bacteria</taxon>
        <taxon>Bacillati</taxon>
        <taxon>Actinomycetota</taxon>
        <taxon>Actinomycetes</taxon>
        <taxon>Micrococcales</taxon>
        <taxon>Microbacteriaceae</taxon>
        <taxon>Antiquaquibacter</taxon>
    </lineage>
</organism>
<evidence type="ECO:0000256" key="2">
    <source>
        <dbReference type="ARBA" id="ARBA00006739"/>
    </source>
</evidence>
<evidence type="ECO:0000313" key="7">
    <source>
        <dbReference type="Proteomes" id="UP001241072"/>
    </source>
</evidence>
<evidence type="ECO:0000256" key="4">
    <source>
        <dbReference type="ARBA" id="ARBA00022679"/>
    </source>
</evidence>